<keyword evidence="1 2" id="KW-0732">Signal</keyword>
<dbReference type="InterPro" id="IPR027385">
    <property type="entry name" value="Beta-barrel_OMP"/>
</dbReference>
<evidence type="ECO:0000313" key="4">
    <source>
        <dbReference type="EMBL" id="MFC1799499.1"/>
    </source>
</evidence>
<feature type="chain" id="PRO_5046437686" evidence="2">
    <location>
        <begin position="20"/>
        <end position="195"/>
    </location>
</feature>
<name>A0ABV6YN59_UNCEI</name>
<gene>
    <name evidence="4" type="ORF">ACFL2Z_01115</name>
</gene>
<evidence type="ECO:0000256" key="2">
    <source>
        <dbReference type="SAM" id="SignalP"/>
    </source>
</evidence>
<dbReference type="EMBL" id="JBHPEI010000009">
    <property type="protein sequence ID" value="MFC1799499.1"/>
    <property type="molecule type" value="Genomic_DNA"/>
</dbReference>
<reference evidence="4 5" key="1">
    <citation type="submission" date="2024-09" db="EMBL/GenBank/DDBJ databases">
        <authorList>
            <person name="D'Angelo T."/>
        </authorList>
    </citation>
    <scope>NUCLEOTIDE SEQUENCE [LARGE SCALE GENOMIC DNA]</scope>
    <source>
        <strain evidence="4">SAG AM-311-F02</strain>
    </source>
</reference>
<evidence type="ECO:0000256" key="1">
    <source>
        <dbReference type="ARBA" id="ARBA00022729"/>
    </source>
</evidence>
<sequence length="195" mass="22022">MKVLIGIAVLLALATGAHADSFMAITYDISAPVGNTRDFVGSTSFRGLSVEGRGFFKPNWSAGVNLGWTTFDEKSERLQEIENGHVSGNQFRLMYAVPILATLHYYPNPNKYSDKVMHYVGGGAGFYRIESELQIGLYTFTEQNWHFGFCPEYGFMVPAETVFFMFNIKYNYVFKNGDTDAQSYFALRFGISDIW</sequence>
<evidence type="ECO:0000259" key="3">
    <source>
        <dbReference type="Pfam" id="PF13505"/>
    </source>
</evidence>
<protein>
    <submittedName>
        <fullName evidence="4">Outer membrane beta-barrel protein</fullName>
    </submittedName>
</protein>
<dbReference type="Proteomes" id="UP001594288">
    <property type="component" value="Unassembled WGS sequence"/>
</dbReference>
<comment type="caution">
    <text evidence="4">The sequence shown here is derived from an EMBL/GenBank/DDBJ whole genome shotgun (WGS) entry which is preliminary data.</text>
</comment>
<feature type="domain" description="Outer membrane protein beta-barrel" evidence="3">
    <location>
        <begin position="6"/>
        <end position="189"/>
    </location>
</feature>
<dbReference type="Gene3D" id="2.40.160.20">
    <property type="match status" value="1"/>
</dbReference>
<dbReference type="Pfam" id="PF13505">
    <property type="entry name" value="OMP_b-brl"/>
    <property type="match status" value="1"/>
</dbReference>
<keyword evidence="5" id="KW-1185">Reference proteome</keyword>
<proteinExistence type="predicted"/>
<accession>A0ABV6YN59</accession>
<organism evidence="4 5">
    <name type="scientific">Eiseniibacteriota bacterium</name>
    <dbReference type="NCBI Taxonomy" id="2212470"/>
    <lineage>
        <taxon>Bacteria</taxon>
        <taxon>Candidatus Eiseniibacteriota</taxon>
    </lineage>
</organism>
<feature type="signal peptide" evidence="2">
    <location>
        <begin position="1"/>
        <end position="19"/>
    </location>
</feature>
<evidence type="ECO:0000313" key="5">
    <source>
        <dbReference type="Proteomes" id="UP001594288"/>
    </source>
</evidence>